<gene>
    <name evidence="5" type="ORF">ACFQQA_04910</name>
</gene>
<dbReference type="EMBL" id="JBHTBD010000001">
    <property type="protein sequence ID" value="MFC7294062.1"/>
    <property type="molecule type" value="Genomic_DNA"/>
</dbReference>
<dbReference type="PRINTS" id="PR00032">
    <property type="entry name" value="HTHARAC"/>
</dbReference>
<evidence type="ECO:0000256" key="1">
    <source>
        <dbReference type="ARBA" id="ARBA00023015"/>
    </source>
</evidence>
<feature type="domain" description="HTH araC/xylS-type" evidence="4">
    <location>
        <begin position="214"/>
        <end position="311"/>
    </location>
</feature>
<accession>A0ABW2IT21</accession>
<evidence type="ECO:0000259" key="4">
    <source>
        <dbReference type="PROSITE" id="PS01124"/>
    </source>
</evidence>
<dbReference type="PROSITE" id="PS01124">
    <property type="entry name" value="HTH_ARAC_FAMILY_2"/>
    <property type="match status" value="1"/>
</dbReference>
<dbReference type="InterPro" id="IPR009057">
    <property type="entry name" value="Homeodomain-like_sf"/>
</dbReference>
<proteinExistence type="predicted"/>
<keyword evidence="3" id="KW-0804">Transcription</keyword>
<evidence type="ECO:0000256" key="3">
    <source>
        <dbReference type="ARBA" id="ARBA00023163"/>
    </source>
</evidence>
<organism evidence="5 6">
    <name type="scientific">Marinobacter aromaticivorans</name>
    <dbReference type="NCBI Taxonomy" id="1494078"/>
    <lineage>
        <taxon>Bacteria</taxon>
        <taxon>Pseudomonadati</taxon>
        <taxon>Pseudomonadota</taxon>
        <taxon>Gammaproteobacteria</taxon>
        <taxon>Pseudomonadales</taxon>
        <taxon>Marinobacteraceae</taxon>
        <taxon>Marinobacter</taxon>
    </lineage>
</organism>
<reference evidence="6" key="1">
    <citation type="journal article" date="2019" name="Int. J. Syst. Evol. Microbiol.">
        <title>The Global Catalogue of Microorganisms (GCM) 10K type strain sequencing project: providing services to taxonomists for standard genome sequencing and annotation.</title>
        <authorList>
            <consortium name="The Broad Institute Genomics Platform"/>
            <consortium name="The Broad Institute Genome Sequencing Center for Infectious Disease"/>
            <person name="Wu L."/>
            <person name="Ma J."/>
        </authorList>
    </citation>
    <scope>NUCLEOTIDE SEQUENCE [LARGE SCALE GENOMIC DNA]</scope>
    <source>
        <strain evidence="6">CCUG 60559</strain>
    </source>
</reference>
<protein>
    <submittedName>
        <fullName evidence="5">AraC family transcriptional regulator ligand-binding domain-containing protein</fullName>
    </submittedName>
</protein>
<dbReference type="PANTHER" id="PTHR47894">
    <property type="entry name" value="HTH-TYPE TRANSCRIPTIONAL REGULATOR GADX"/>
    <property type="match status" value="1"/>
</dbReference>
<dbReference type="InterPro" id="IPR020449">
    <property type="entry name" value="Tscrpt_reg_AraC-type_HTH"/>
</dbReference>
<keyword evidence="2" id="KW-0238">DNA-binding</keyword>
<dbReference type="SMART" id="SM00342">
    <property type="entry name" value="HTH_ARAC"/>
    <property type="match status" value="1"/>
</dbReference>
<dbReference type="Pfam" id="PF12833">
    <property type="entry name" value="HTH_18"/>
    <property type="match status" value="1"/>
</dbReference>
<dbReference type="RefSeq" id="WP_198515475.1">
    <property type="nucleotide sequence ID" value="NZ_JBHTBD010000001.1"/>
</dbReference>
<dbReference type="Proteomes" id="UP001596506">
    <property type="component" value="Unassembled WGS sequence"/>
</dbReference>
<sequence length="318" mass="35721">MSGFLDFRRSITSVRLMVDYGVEQGLSLAELLKGSQISRALLMNPNTEITASQELQVIRNLLDRFDEVETVARAIGARYQCSAYGLWGYGLMCSATAGDALKLALRFLPLTYAYTVISYHEEKDMGVLDFGEPQFEWRLKQFVVARDMAAATVLMHELLGQSFKVVETSRNTFAFSRDQLSRKLPQANPVTAELCEQQCRALMEQRRSSAGVQAIVTHYLQNSGTRRPTLMAAAHHLDMSERTLKRHLQAEGVCFRQLLERVRKDNAERLLNQGTMAISEIAERLGFSDASTFSQAFKRWTGKAPSYWAGKSGKTDVA</sequence>
<comment type="caution">
    <text evidence="5">The sequence shown here is derived from an EMBL/GenBank/DDBJ whole genome shotgun (WGS) entry which is preliminary data.</text>
</comment>
<keyword evidence="1" id="KW-0805">Transcription regulation</keyword>
<dbReference type="Gene3D" id="1.10.10.60">
    <property type="entry name" value="Homeodomain-like"/>
    <property type="match status" value="1"/>
</dbReference>
<dbReference type="PANTHER" id="PTHR47894:SF1">
    <property type="entry name" value="HTH-TYPE TRANSCRIPTIONAL REGULATOR VQSM"/>
    <property type="match status" value="1"/>
</dbReference>
<name>A0ABW2IT21_9GAMM</name>
<evidence type="ECO:0000313" key="6">
    <source>
        <dbReference type="Proteomes" id="UP001596506"/>
    </source>
</evidence>
<dbReference type="InterPro" id="IPR032687">
    <property type="entry name" value="AraC-type_N"/>
</dbReference>
<evidence type="ECO:0000313" key="5">
    <source>
        <dbReference type="EMBL" id="MFC7294062.1"/>
    </source>
</evidence>
<dbReference type="SUPFAM" id="SSF46689">
    <property type="entry name" value="Homeodomain-like"/>
    <property type="match status" value="1"/>
</dbReference>
<dbReference type="InterPro" id="IPR018060">
    <property type="entry name" value="HTH_AraC"/>
</dbReference>
<evidence type="ECO:0000256" key="2">
    <source>
        <dbReference type="ARBA" id="ARBA00023125"/>
    </source>
</evidence>
<dbReference type="Pfam" id="PF12625">
    <property type="entry name" value="Arabinose_bd"/>
    <property type="match status" value="1"/>
</dbReference>
<keyword evidence="6" id="KW-1185">Reference proteome</keyword>